<feature type="region of interest" description="Disordered" evidence="1">
    <location>
        <begin position="526"/>
        <end position="549"/>
    </location>
</feature>
<dbReference type="Proteomes" id="UP000472265">
    <property type="component" value="Chromosome 11"/>
</dbReference>
<evidence type="ECO:0000313" key="2">
    <source>
        <dbReference type="Ensembl" id="ENSSAUP00010005461.1"/>
    </source>
</evidence>
<feature type="compositionally biased region" description="Polar residues" evidence="1">
    <location>
        <begin position="575"/>
        <end position="585"/>
    </location>
</feature>
<feature type="region of interest" description="Disordered" evidence="1">
    <location>
        <begin position="58"/>
        <end position="79"/>
    </location>
</feature>
<evidence type="ECO:0000313" key="3">
    <source>
        <dbReference type="Proteomes" id="UP000472265"/>
    </source>
</evidence>
<feature type="compositionally biased region" description="Polar residues" evidence="1">
    <location>
        <begin position="58"/>
        <end position="69"/>
    </location>
</feature>
<feature type="compositionally biased region" description="Basic and acidic residues" evidence="1">
    <location>
        <begin position="586"/>
        <end position="601"/>
    </location>
</feature>
<keyword evidence="3" id="KW-1185">Reference proteome</keyword>
<dbReference type="OrthoDB" id="8957442at2759"/>
<dbReference type="GeneTree" id="ENSGT00670000099343"/>
<dbReference type="Ensembl" id="ENSSAUT00010005866.1">
    <property type="protein sequence ID" value="ENSSAUP00010005461.1"/>
    <property type="gene ID" value="ENSSAUG00010002752.1"/>
</dbReference>
<protein>
    <submittedName>
        <fullName evidence="2">Uncharacterized LOC115591291</fullName>
    </submittedName>
</protein>
<name>A0A671TVQ5_SPAAU</name>
<sequence length="624" mass="70936">MDLFLKDQLQRNSLTFKMSLDRIAEKYSKPQYQHGGMEVDISNINFRALQGYMQQSRTEMNKLESQSLTDVRDDSLRSQDITGDSQLDFTLEGGDAAESCVSSLSSTQFLEDPGMASTHMTQLTVSSLDESQRSLSELLPEDLDEDLEMSLRSHGSSLVDLYPSMISRIGKAWHRQQVSDAAGSVLKRYRRWRQKPNRSVNNTFVVTRRQGNPNKTISKTLLKETLNSPMKIQYLEADATPRSPLKKMISEKDWQTHHQSPRRMRGSQHQPVLVMDFSGSSETYKPKDLSLNETFDVSEQPPAYAVSPSRPFYPTEKASLDLSLRSKRLSLAAPSPQTDVWSMCASQERQDIYSSPVRQSPLKARILAGLIRSPFSRSPSAQSVESVSRGPTRRRSLSTSLSSPHKPTVQPRMLYAQDSHHPLQPQLPSPQSAGERHRLRRHLSFDSSILQSTHVSYLPKKVDENFIKLYHKFVCQDKSSPFKGALCRYCARSSEASRVHSSSALAALALSPHRSLLRKRHRVMSWDCHPQSKRPRDENSSPGSKRHQMLRCHLSASENELPRDRFSFSPSKHSLFQRYSSQQRSADPHQETWTSRGRDLSAADYSSLGRTFESNMTYSRSPRK</sequence>
<accession>A0A671TVQ5</accession>
<reference evidence="2" key="3">
    <citation type="submission" date="2025-09" db="UniProtKB">
        <authorList>
            <consortium name="Ensembl"/>
        </authorList>
    </citation>
    <scope>IDENTIFICATION</scope>
</reference>
<feature type="compositionally biased region" description="Polar residues" evidence="1">
    <location>
        <begin position="376"/>
        <end position="386"/>
    </location>
</feature>
<reference evidence="2" key="1">
    <citation type="submission" date="2021-04" db="EMBL/GenBank/DDBJ databases">
        <authorList>
            <consortium name="Wellcome Sanger Institute Data Sharing"/>
        </authorList>
    </citation>
    <scope>NUCLEOTIDE SEQUENCE [LARGE SCALE GENOMIC DNA]</scope>
</reference>
<proteinExistence type="predicted"/>
<gene>
    <name evidence="2" type="primary">si:dkeyp-117h8.4</name>
</gene>
<dbReference type="AlphaFoldDB" id="A0A671TVQ5"/>
<reference evidence="2" key="2">
    <citation type="submission" date="2025-08" db="UniProtKB">
        <authorList>
            <consortium name="Ensembl"/>
        </authorList>
    </citation>
    <scope>IDENTIFICATION</scope>
</reference>
<organism evidence="2 3">
    <name type="scientific">Sparus aurata</name>
    <name type="common">Gilthead sea bream</name>
    <dbReference type="NCBI Taxonomy" id="8175"/>
    <lineage>
        <taxon>Eukaryota</taxon>
        <taxon>Metazoa</taxon>
        <taxon>Chordata</taxon>
        <taxon>Craniata</taxon>
        <taxon>Vertebrata</taxon>
        <taxon>Euteleostomi</taxon>
        <taxon>Actinopterygii</taxon>
        <taxon>Neopterygii</taxon>
        <taxon>Teleostei</taxon>
        <taxon>Neoteleostei</taxon>
        <taxon>Acanthomorphata</taxon>
        <taxon>Eupercaria</taxon>
        <taxon>Spariformes</taxon>
        <taxon>Sparidae</taxon>
        <taxon>Sparus</taxon>
    </lineage>
</organism>
<feature type="region of interest" description="Disordered" evidence="1">
    <location>
        <begin position="376"/>
        <end position="409"/>
    </location>
</feature>
<feature type="region of interest" description="Disordered" evidence="1">
    <location>
        <begin position="575"/>
        <end position="606"/>
    </location>
</feature>
<dbReference type="InParanoid" id="A0A671TVQ5"/>
<dbReference type="OMA" id="GMASTHM"/>
<evidence type="ECO:0000256" key="1">
    <source>
        <dbReference type="SAM" id="MobiDB-lite"/>
    </source>
</evidence>